<evidence type="ECO:0000313" key="2">
    <source>
        <dbReference type="EMBL" id="GGL78897.1"/>
    </source>
</evidence>
<dbReference type="Pfam" id="PF01547">
    <property type="entry name" value="SBP_bac_1"/>
    <property type="match status" value="1"/>
</dbReference>
<dbReference type="Gene3D" id="3.40.190.10">
    <property type="entry name" value="Periplasmic binding protein-like II"/>
    <property type="match status" value="2"/>
</dbReference>
<protein>
    <submittedName>
        <fullName evidence="2">ABC transporter substrate-binding protein</fullName>
    </submittedName>
</protein>
<proteinExistence type="predicted"/>
<accession>A0ABQ2G7K2</accession>
<name>A0ABQ2G7K2_9DEIO</name>
<keyword evidence="1" id="KW-0732">Signal</keyword>
<dbReference type="PANTHER" id="PTHR43649">
    <property type="entry name" value="ARABINOSE-BINDING PROTEIN-RELATED"/>
    <property type="match status" value="1"/>
</dbReference>
<dbReference type="SUPFAM" id="SSF53850">
    <property type="entry name" value="Periplasmic binding protein-like II"/>
    <property type="match status" value="1"/>
</dbReference>
<feature type="signal peptide" evidence="1">
    <location>
        <begin position="1"/>
        <end position="21"/>
    </location>
</feature>
<dbReference type="CDD" id="cd13585">
    <property type="entry name" value="PBP2_TMBP_like"/>
    <property type="match status" value="1"/>
</dbReference>
<reference evidence="3" key="1">
    <citation type="journal article" date="2019" name="Int. J. Syst. Evol. Microbiol.">
        <title>The Global Catalogue of Microorganisms (GCM) 10K type strain sequencing project: providing services to taxonomists for standard genome sequencing and annotation.</title>
        <authorList>
            <consortium name="The Broad Institute Genomics Platform"/>
            <consortium name="The Broad Institute Genome Sequencing Center for Infectious Disease"/>
            <person name="Wu L."/>
            <person name="Ma J."/>
        </authorList>
    </citation>
    <scope>NUCLEOTIDE SEQUENCE [LARGE SCALE GENOMIC DNA]</scope>
    <source>
        <strain evidence="3">JCM 15442</strain>
    </source>
</reference>
<dbReference type="InterPro" id="IPR006059">
    <property type="entry name" value="SBP"/>
</dbReference>
<evidence type="ECO:0000313" key="3">
    <source>
        <dbReference type="Proteomes" id="UP000639973"/>
    </source>
</evidence>
<keyword evidence="3" id="KW-1185">Reference proteome</keyword>
<organism evidence="2 3">
    <name type="scientific">Deinococcus aerolatus</name>
    <dbReference type="NCBI Taxonomy" id="522487"/>
    <lineage>
        <taxon>Bacteria</taxon>
        <taxon>Thermotogati</taxon>
        <taxon>Deinococcota</taxon>
        <taxon>Deinococci</taxon>
        <taxon>Deinococcales</taxon>
        <taxon>Deinococcaceae</taxon>
        <taxon>Deinococcus</taxon>
    </lineage>
</organism>
<evidence type="ECO:0000256" key="1">
    <source>
        <dbReference type="SAM" id="SignalP"/>
    </source>
</evidence>
<dbReference type="EMBL" id="BMOL01000006">
    <property type="protein sequence ID" value="GGL78897.1"/>
    <property type="molecule type" value="Genomic_DNA"/>
</dbReference>
<comment type="caution">
    <text evidence="2">The sequence shown here is derived from an EMBL/GenBank/DDBJ whole genome shotgun (WGS) entry which is preliminary data.</text>
</comment>
<dbReference type="Proteomes" id="UP000639973">
    <property type="component" value="Unassembled WGS sequence"/>
</dbReference>
<dbReference type="InterPro" id="IPR050490">
    <property type="entry name" value="Bact_solute-bd_prot1"/>
</dbReference>
<gene>
    <name evidence="2" type="ORF">GCM10010840_15920</name>
</gene>
<sequence>MRNLTVLFTLTGLLATAPAQAQTVNWDAYKGTTLRVLLNQHPWTTAVQPYFPEFEKLTGIKLAVETYPEAQFRQKVLVELSTGGQNLDAFMLSPGQEGLLYARSGWVEDMKPYTVNKTLTAGNWGFSDFYPSVVRSTEYNGIMTGIPIQTETPMLFYRKDLLAKYKIAVPKTLTQLEAAAKALNGKDGVAGIALRGKGASATSQFSPYMFSYGSSWLTRDGQANFTDPKFIQAMNMYTGLLRNYGPPAAVTMSWPEVTNLFAQGKVAMFTDASLFRSIVDDPKSSTVAGKVGYAPFPAGPAGRKPYVTTWALSISKGSKNKQAAWLFTQWATNRENQLRVLLQDVPAVRRSVWNDPTFKKQETSPEWTQAHLSQLASANPLWNPPVSQVGEVRDALGQAIVSILQGGNTADLLKRAEQTVNTIISKEK</sequence>
<dbReference type="RefSeq" id="WP_188970708.1">
    <property type="nucleotide sequence ID" value="NZ_BMOL01000006.1"/>
</dbReference>
<dbReference type="PANTHER" id="PTHR43649:SF12">
    <property type="entry name" value="DIACETYLCHITOBIOSE BINDING PROTEIN DASA"/>
    <property type="match status" value="1"/>
</dbReference>
<feature type="chain" id="PRO_5047442730" evidence="1">
    <location>
        <begin position="22"/>
        <end position="428"/>
    </location>
</feature>